<evidence type="ECO:0000313" key="2">
    <source>
        <dbReference type="Proteomes" id="UP000006514"/>
    </source>
</evidence>
<sequence length="112" mass="12763">EGTTYQLTLPPDLKARGINPTFHASILRPFHPNDDSRFPGRTSIELPGFLGSAEEWVVKGITDHYGRGRELLFEVQWNTGHVTWERVREVKHLAALQDYLLLQGVKTTQELP</sequence>
<dbReference type="InParanoid" id="J0CSH8"/>
<dbReference type="SUPFAM" id="SSF54160">
    <property type="entry name" value="Chromo domain-like"/>
    <property type="match status" value="1"/>
</dbReference>
<keyword evidence="2" id="KW-1185">Reference proteome</keyword>
<feature type="non-terminal residue" evidence="1">
    <location>
        <position position="112"/>
    </location>
</feature>
<dbReference type="KEGG" id="adl:AURDEDRAFT_38014"/>
<dbReference type="InterPro" id="IPR016197">
    <property type="entry name" value="Chromo-like_dom_sf"/>
</dbReference>
<dbReference type="OrthoDB" id="2793220at2759"/>
<reference evidence="2" key="1">
    <citation type="journal article" date="2012" name="Science">
        <title>The Paleozoic origin of enzymatic lignin decomposition reconstructed from 31 fungal genomes.</title>
        <authorList>
            <person name="Floudas D."/>
            <person name="Binder M."/>
            <person name="Riley R."/>
            <person name="Barry K."/>
            <person name="Blanchette R.A."/>
            <person name="Henrissat B."/>
            <person name="Martinez A.T."/>
            <person name="Otillar R."/>
            <person name="Spatafora J.W."/>
            <person name="Yadav J.S."/>
            <person name="Aerts A."/>
            <person name="Benoit I."/>
            <person name="Boyd A."/>
            <person name="Carlson A."/>
            <person name="Copeland A."/>
            <person name="Coutinho P.M."/>
            <person name="de Vries R.P."/>
            <person name="Ferreira P."/>
            <person name="Findley K."/>
            <person name="Foster B."/>
            <person name="Gaskell J."/>
            <person name="Glotzer D."/>
            <person name="Gorecki P."/>
            <person name="Heitman J."/>
            <person name="Hesse C."/>
            <person name="Hori C."/>
            <person name="Igarashi K."/>
            <person name="Jurgens J.A."/>
            <person name="Kallen N."/>
            <person name="Kersten P."/>
            <person name="Kohler A."/>
            <person name="Kuees U."/>
            <person name="Kumar T.K.A."/>
            <person name="Kuo A."/>
            <person name="LaButti K."/>
            <person name="Larrondo L.F."/>
            <person name="Lindquist E."/>
            <person name="Ling A."/>
            <person name="Lombard V."/>
            <person name="Lucas S."/>
            <person name="Lundell T."/>
            <person name="Martin R."/>
            <person name="McLaughlin D.J."/>
            <person name="Morgenstern I."/>
            <person name="Morin E."/>
            <person name="Murat C."/>
            <person name="Nagy L.G."/>
            <person name="Nolan M."/>
            <person name="Ohm R.A."/>
            <person name="Patyshakuliyeva A."/>
            <person name="Rokas A."/>
            <person name="Ruiz-Duenas F.J."/>
            <person name="Sabat G."/>
            <person name="Salamov A."/>
            <person name="Samejima M."/>
            <person name="Schmutz J."/>
            <person name="Slot J.C."/>
            <person name="St John F."/>
            <person name="Stenlid J."/>
            <person name="Sun H."/>
            <person name="Sun S."/>
            <person name="Syed K."/>
            <person name="Tsang A."/>
            <person name="Wiebenga A."/>
            <person name="Young D."/>
            <person name="Pisabarro A."/>
            <person name="Eastwood D.C."/>
            <person name="Martin F."/>
            <person name="Cullen D."/>
            <person name="Grigoriev I.V."/>
            <person name="Hibbett D.S."/>
        </authorList>
    </citation>
    <scope>NUCLEOTIDE SEQUENCE [LARGE SCALE GENOMIC DNA]</scope>
    <source>
        <strain evidence="2">TFB10046</strain>
    </source>
</reference>
<feature type="non-terminal residue" evidence="1">
    <location>
        <position position="1"/>
    </location>
</feature>
<accession>J0CSH8</accession>
<name>J0CSH8_AURST</name>
<dbReference type="eggNOG" id="KOG0017">
    <property type="taxonomic scope" value="Eukaryota"/>
</dbReference>
<proteinExistence type="predicted"/>
<evidence type="ECO:0000313" key="1">
    <source>
        <dbReference type="EMBL" id="EJD33244.1"/>
    </source>
</evidence>
<dbReference type="Proteomes" id="UP000006514">
    <property type="component" value="Unassembled WGS sequence"/>
</dbReference>
<evidence type="ECO:0008006" key="3">
    <source>
        <dbReference type="Google" id="ProtNLM"/>
    </source>
</evidence>
<dbReference type="AlphaFoldDB" id="J0CSH8"/>
<gene>
    <name evidence="1" type="ORF">AURDEDRAFT_38014</name>
</gene>
<protein>
    <recommendedName>
        <fullName evidence="3">Chromo domain-containing protein</fullName>
    </recommendedName>
</protein>
<dbReference type="EMBL" id="JH688345">
    <property type="protein sequence ID" value="EJD33244.1"/>
    <property type="molecule type" value="Genomic_DNA"/>
</dbReference>
<organism evidence="1 2">
    <name type="scientific">Auricularia subglabra (strain TFB-10046 / SS5)</name>
    <name type="common">White-rot fungus</name>
    <name type="synonym">Auricularia delicata (strain TFB10046)</name>
    <dbReference type="NCBI Taxonomy" id="717982"/>
    <lineage>
        <taxon>Eukaryota</taxon>
        <taxon>Fungi</taxon>
        <taxon>Dikarya</taxon>
        <taxon>Basidiomycota</taxon>
        <taxon>Agaricomycotina</taxon>
        <taxon>Agaricomycetes</taxon>
        <taxon>Auriculariales</taxon>
        <taxon>Auriculariaceae</taxon>
        <taxon>Auricularia</taxon>
    </lineage>
</organism>